<evidence type="ECO:0000313" key="10">
    <source>
        <dbReference type="EMBL" id="SMC61746.1"/>
    </source>
</evidence>
<dbReference type="RefSeq" id="WP_084409412.1">
    <property type="nucleotide sequence ID" value="NZ_FWXR01000004.1"/>
</dbReference>
<dbReference type="InterPro" id="IPR011491">
    <property type="entry name" value="FlgE_D2"/>
</dbReference>
<dbReference type="Gene3D" id="2.60.98.20">
    <property type="entry name" value="Flagellar hook protein FlgE"/>
    <property type="match status" value="1"/>
</dbReference>
<evidence type="ECO:0000259" key="8">
    <source>
        <dbReference type="Pfam" id="PF07559"/>
    </source>
</evidence>
<dbReference type="Proteomes" id="UP000192656">
    <property type="component" value="Unassembled WGS sequence"/>
</dbReference>
<sequence length="411" mass="43163">MSINGALRTSVSGMNAQGNRLSAVSDNIANQSTTGYKKADVEFSTLVLDGGGTDYSSGSVMSQTRRNISAQGAIVGTSSATDIAIQGNGFFVVQDPNGGQAYTRAGAFVQRYDANAQATYLVNSAGYRLTGQPVGGGAVETINLPVGKIMEPKATDTISLENLQLPVSQPKPAAAPAAFDPANPTSDYKTSVTVFDAVGTPTVVDVYATKMDDNQWRLDFATTAADGTTTQLGGTTTVTFDSDTGKVDTPNPLGPITLDALPGRTEQINVKFGNVTEYDAKYLADAQRNGNPASPVTDFRVGSDGTISAILESGDTVDIYRAQMAKFKSADQLETMTGNVFRPTKSSGEPQFGFAGENGFGTTQSGALEQSNVDLATELTFMIESQRGYSANSKSFQTGAEMLDVLINLKR</sequence>
<keyword evidence="11" id="KW-1185">Reference proteome</keyword>
<evidence type="ECO:0000259" key="7">
    <source>
        <dbReference type="Pfam" id="PF06429"/>
    </source>
</evidence>
<dbReference type="GO" id="GO:0009424">
    <property type="term" value="C:bacterial-type flagellum hook"/>
    <property type="evidence" value="ECO:0007669"/>
    <property type="project" value="TreeGrafter"/>
</dbReference>
<dbReference type="AlphaFoldDB" id="A0A1W2AM28"/>
<comment type="function">
    <text evidence="5">A flexible structure which links the flagellar filament to the drive apparatus in the basal body.</text>
</comment>
<evidence type="ECO:0000259" key="9">
    <source>
        <dbReference type="Pfam" id="PF22692"/>
    </source>
</evidence>
<dbReference type="InterPro" id="IPR037925">
    <property type="entry name" value="FlgE/F/G-like"/>
</dbReference>
<proteinExistence type="inferred from homology"/>
<organism evidence="10 11">
    <name type="scientific">Fulvimarina manganoxydans</name>
    <dbReference type="NCBI Taxonomy" id="937218"/>
    <lineage>
        <taxon>Bacteria</taxon>
        <taxon>Pseudomonadati</taxon>
        <taxon>Pseudomonadota</taxon>
        <taxon>Alphaproteobacteria</taxon>
        <taxon>Hyphomicrobiales</taxon>
        <taxon>Aurantimonadaceae</taxon>
        <taxon>Fulvimarina</taxon>
    </lineage>
</organism>
<keyword evidence="4 5" id="KW-0975">Bacterial flagellum</keyword>
<comment type="subcellular location">
    <subcellularLocation>
        <location evidence="1 5">Bacterial flagellum basal body</location>
    </subcellularLocation>
</comment>
<dbReference type="InterPro" id="IPR053967">
    <property type="entry name" value="LlgE_F_G-like_D1"/>
</dbReference>
<dbReference type="InterPro" id="IPR020013">
    <property type="entry name" value="Flagellar_FlgE/F/G"/>
</dbReference>
<dbReference type="SUPFAM" id="SSF117143">
    <property type="entry name" value="Flagellar hook protein flgE"/>
    <property type="match status" value="1"/>
</dbReference>
<name>A0A1W2AM28_9HYPH</name>
<evidence type="ECO:0000256" key="4">
    <source>
        <dbReference type="ARBA" id="ARBA00023143"/>
    </source>
</evidence>
<keyword evidence="10" id="KW-0282">Flagellum</keyword>
<dbReference type="InterPro" id="IPR010930">
    <property type="entry name" value="Flg_bb/hook_C_dom"/>
</dbReference>
<dbReference type="NCBIfam" id="TIGR03506">
    <property type="entry name" value="FlgEFG_subfam"/>
    <property type="match status" value="1"/>
</dbReference>
<dbReference type="InterPro" id="IPR001444">
    <property type="entry name" value="Flag_bb_rod_N"/>
</dbReference>
<keyword evidence="10" id="KW-0969">Cilium</keyword>
<dbReference type="PANTHER" id="PTHR30435:SF1">
    <property type="entry name" value="FLAGELLAR HOOK PROTEIN FLGE"/>
    <property type="match status" value="1"/>
</dbReference>
<evidence type="ECO:0000256" key="2">
    <source>
        <dbReference type="ARBA" id="ARBA00009677"/>
    </source>
</evidence>
<dbReference type="GO" id="GO:0009425">
    <property type="term" value="C:bacterial-type flagellum basal body"/>
    <property type="evidence" value="ECO:0007669"/>
    <property type="project" value="UniProtKB-SubCell"/>
</dbReference>
<dbReference type="Pfam" id="PF22692">
    <property type="entry name" value="LlgE_F_G_D1"/>
    <property type="match status" value="1"/>
</dbReference>
<feature type="domain" description="Flagellar hook protein FlgE D2" evidence="8">
    <location>
        <begin position="173"/>
        <end position="284"/>
    </location>
</feature>
<dbReference type="InterPro" id="IPR019776">
    <property type="entry name" value="Flagellar_basal_body_rod_CS"/>
</dbReference>
<dbReference type="PANTHER" id="PTHR30435">
    <property type="entry name" value="FLAGELLAR PROTEIN"/>
    <property type="match status" value="1"/>
</dbReference>
<gene>
    <name evidence="10" type="ORF">SAMN06297251_104304</name>
</gene>
<dbReference type="GO" id="GO:0005829">
    <property type="term" value="C:cytosol"/>
    <property type="evidence" value="ECO:0007669"/>
    <property type="project" value="TreeGrafter"/>
</dbReference>
<dbReference type="InterPro" id="IPR037058">
    <property type="entry name" value="Falgellar_hook_FlgE_sf"/>
</dbReference>
<dbReference type="STRING" id="937218.SAMN06297251_104304"/>
<evidence type="ECO:0000256" key="3">
    <source>
        <dbReference type="ARBA" id="ARBA00019015"/>
    </source>
</evidence>
<dbReference type="Pfam" id="PF07559">
    <property type="entry name" value="FlgE_D2"/>
    <property type="match status" value="1"/>
</dbReference>
<evidence type="ECO:0000256" key="5">
    <source>
        <dbReference type="RuleBase" id="RU362116"/>
    </source>
</evidence>
<feature type="domain" description="Flagellar basal body rod protein N-terminal" evidence="6">
    <location>
        <begin position="7"/>
        <end position="37"/>
    </location>
</feature>
<dbReference type="PROSITE" id="PS00588">
    <property type="entry name" value="FLAGELLA_BB_ROD"/>
    <property type="match status" value="1"/>
</dbReference>
<accession>A0A1W2AM28</accession>
<feature type="domain" description="Flagellar hook protein FlgE/F/G-like D1" evidence="9">
    <location>
        <begin position="84"/>
        <end position="145"/>
    </location>
</feature>
<evidence type="ECO:0000313" key="11">
    <source>
        <dbReference type="Proteomes" id="UP000192656"/>
    </source>
</evidence>
<dbReference type="EMBL" id="FWXR01000004">
    <property type="protein sequence ID" value="SMC61746.1"/>
    <property type="molecule type" value="Genomic_DNA"/>
</dbReference>
<protein>
    <recommendedName>
        <fullName evidence="3 5">Flagellar hook protein FlgE</fullName>
    </recommendedName>
</protein>
<dbReference type="Pfam" id="PF06429">
    <property type="entry name" value="Flg_bbr_C"/>
    <property type="match status" value="1"/>
</dbReference>
<reference evidence="10 11" key="1">
    <citation type="submission" date="2017-04" db="EMBL/GenBank/DDBJ databases">
        <authorList>
            <person name="Afonso C.L."/>
            <person name="Miller P.J."/>
            <person name="Scott M.A."/>
            <person name="Spackman E."/>
            <person name="Goraichik I."/>
            <person name="Dimitrov K.M."/>
            <person name="Suarez D.L."/>
            <person name="Swayne D.E."/>
        </authorList>
    </citation>
    <scope>NUCLEOTIDE SEQUENCE [LARGE SCALE GENOMIC DNA]</scope>
    <source>
        <strain evidence="10 11">CGMCC 1.10972</strain>
    </source>
</reference>
<dbReference type="OrthoDB" id="8372879at2"/>
<feature type="domain" description="Flagellar basal-body/hook protein C-terminal" evidence="7">
    <location>
        <begin position="364"/>
        <end position="409"/>
    </location>
</feature>
<keyword evidence="10" id="KW-0966">Cell projection</keyword>
<evidence type="ECO:0000259" key="6">
    <source>
        <dbReference type="Pfam" id="PF00460"/>
    </source>
</evidence>
<dbReference type="Pfam" id="PF00460">
    <property type="entry name" value="Flg_bb_rod"/>
    <property type="match status" value="1"/>
</dbReference>
<dbReference type="GO" id="GO:0071978">
    <property type="term" value="P:bacterial-type flagellum-dependent swarming motility"/>
    <property type="evidence" value="ECO:0007669"/>
    <property type="project" value="TreeGrafter"/>
</dbReference>
<evidence type="ECO:0000256" key="1">
    <source>
        <dbReference type="ARBA" id="ARBA00004117"/>
    </source>
</evidence>
<comment type="similarity">
    <text evidence="2 5">Belongs to the flagella basal body rod proteins family.</text>
</comment>